<keyword evidence="7 14" id="KW-0812">Transmembrane</keyword>
<protein>
    <recommendedName>
        <fullName evidence="3">histidine kinase</fullName>
        <ecNumber evidence="3">2.7.13.3</ecNumber>
    </recommendedName>
</protein>
<dbReference type="CDD" id="cd00082">
    <property type="entry name" value="HisKA"/>
    <property type="match status" value="1"/>
</dbReference>
<keyword evidence="6" id="KW-0808">Transferase</keyword>
<dbReference type="Gene3D" id="3.30.565.10">
    <property type="entry name" value="Histidine kinase-like ATPase, C-terminal domain"/>
    <property type="match status" value="1"/>
</dbReference>
<feature type="transmembrane region" description="Helical" evidence="14">
    <location>
        <begin position="20"/>
        <end position="39"/>
    </location>
</feature>
<dbReference type="PANTHER" id="PTHR45528:SF1">
    <property type="entry name" value="SENSOR HISTIDINE KINASE CPXA"/>
    <property type="match status" value="1"/>
</dbReference>
<dbReference type="PANTHER" id="PTHR45528">
    <property type="entry name" value="SENSOR HISTIDINE KINASE CPXA"/>
    <property type="match status" value="1"/>
</dbReference>
<dbReference type="Pfam" id="PF00512">
    <property type="entry name" value="HisKA"/>
    <property type="match status" value="1"/>
</dbReference>
<dbReference type="RefSeq" id="WP_237359816.1">
    <property type="nucleotide sequence ID" value="NZ_CAKLDM010000001.1"/>
</dbReference>
<keyword evidence="13 14" id="KW-0472">Membrane</keyword>
<dbReference type="Pfam" id="PF02518">
    <property type="entry name" value="HATPase_c"/>
    <property type="match status" value="1"/>
</dbReference>
<accession>A0ABM8ZZN5</accession>
<evidence type="ECO:0000256" key="1">
    <source>
        <dbReference type="ARBA" id="ARBA00000085"/>
    </source>
</evidence>
<evidence type="ECO:0000256" key="14">
    <source>
        <dbReference type="SAM" id="Phobius"/>
    </source>
</evidence>
<dbReference type="InterPro" id="IPR005467">
    <property type="entry name" value="His_kinase_dom"/>
</dbReference>
<dbReference type="InterPro" id="IPR003594">
    <property type="entry name" value="HATPase_dom"/>
</dbReference>
<dbReference type="PROSITE" id="PS50109">
    <property type="entry name" value="HIS_KIN"/>
    <property type="match status" value="1"/>
</dbReference>
<evidence type="ECO:0000256" key="4">
    <source>
        <dbReference type="ARBA" id="ARBA00022475"/>
    </source>
</evidence>
<keyword evidence="10" id="KW-0067">ATP-binding</keyword>
<dbReference type="Gene3D" id="1.10.287.130">
    <property type="match status" value="1"/>
</dbReference>
<evidence type="ECO:0000313" key="17">
    <source>
        <dbReference type="Proteomes" id="UP000838748"/>
    </source>
</evidence>
<organism evidence="16 17">
    <name type="scientific">Vibrio marisflavi CECT 7928</name>
    <dbReference type="NCBI Taxonomy" id="634439"/>
    <lineage>
        <taxon>Bacteria</taxon>
        <taxon>Pseudomonadati</taxon>
        <taxon>Pseudomonadota</taxon>
        <taxon>Gammaproteobacteria</taxon>
        <taxon>Vibrionales</taxon>
        <taxon>Vibrionaceae</taxon>
        <taxon>Vibrio</taxon>
    </lineage>
</organism>
<evidence type="ECO:0000256" key="10">
    <source>
        <dbReference type="ARBA" id="ARBA00022840"/>
    </source>
</evidence>
<gene>
    <name evidence="16" type="ORF">VMF7928_00407</name>
</gene>
<evidence type="ECO:0000256" key="13">
    <source>
        <dbReference type="ARBA" id="ARBA00023136"/>
    </source>
</evidence>
<evidence type="ECO:0000256" key="5">
    <source>
        <dbReference type="ARBA" id="ARBA00022553"/>
    </source>
</evidence>
<reference evidence="16" key="1">
    <citation type="submission" date="2021-11" db="EMBL/GenBank/DDBJ databases">
        <authorList>
            <person name="Rodrigo-Torres L."/>
            <person name="Arahal R. D."/>
            <person name="Lucena T."/>
        </authorList>
    </citation>
    <scope>NUCLEOTIDE SEQUENCE</scope>
    <source>
        <strain evidence="16">CECT 7928</strain>
    </source>
</reference>
<proteinExistence type="predicted"/>
<dbReference type="InterPro" id="IPR003661">
    <property type="entry name" value="HisK_dim/P_dom"/>
</dbReference>
<feature type="transmembrane region" description="Helical" evidence="14">
    <location>
        <begin position="156"/>
        <end position="178"/>
    </location>
</feature>
<dbReference type="SUPFAM" id="SSF47384">
    <property type="entry name" value="Homodimeric domain of signal transducing histidine kinase"/>
    <property type="match status" value="1"/>
</dbReference>
<evidence type="ECO:0000256" key="6">
    <source>
        <dbReference type="ARBA" id="ARBA00022679"/>
    </source>
</evidence>
<evidence type="ECO:0000256" key="9">
    <source>
        <dbReference type="ARBA" id="ARBA00022777"/>
    </source>
</evidence>
<evidence type="ECO:0000256" key="8">
    <source>
        <dbReference type="ARBA" id="ARBA00022741"/>
    </source>
</evidence>
<dbReference type="InterPro" id="IPR036097">
    <property type="entry name" value="HisK_dim/P_sf"/>
</dbReference>
<feature type="domain" description="Histidine kinase" evidence="15">
    <location>
        <begin position="243"/>
        <end position="436"/>
    </location>
</feature>
<comment type="catalytic activity">
    <reaction evidence="1">
        <text>ATP + protein L-histidine = ADP + protein N-phospho-L-histidine.</text>
        <dbReference type="EC" id="2.7.13.3"/>
    </reaction>
</comment>
<keyword evidence="4" id="KW-1003">Cell membrane</keyword>
<keyword evidence="9" id="KW-0418">Kinase</keyword>
<evidence type="ECO:0000256" key="2">
    <source>
        <dbReference type="ARBA" id="ARBA00004651"/>
    </source>
</evidence>
<evidence type="ECO:0000256" key="11">
    <source>
        <dbReference type="ARBA" id="ARBA00022989"/>
    </source>
</evidence>
<comment type="subcellular location">
    <subcellularLocation>
        <location evidence="2">Cell membrane</location>
        <topology evidence="2">Multi-pass membrane protein</topology>
    </subcellularLocation>
</comment>
<dbReference type="SUPFAM" id="SSF55874">
    <property type="entry name" value="ATPase domain of HSP90 chaperone/DNA topoisomerase II/histidine kinase"/>
    <property type="match status" value="1"/>
</dbReference>
<keyword evidence="11 14" id="KW-1133">Transmembrane helix</keyword>
<dbReference type="InterPro" id="IPR050398">
    <property type="entry name" value="HssS/ArlS-like"/>
</dbReference>
<comment type="caution">
    <text evidence="16">The sequence shown here is derived from an EMBL/GenBank/DDBJ whole genome shotgun (WGS) entry which is preliminary data.</text>
</comment>
<keyword evidence="17" id="KW-1185">Reference proteome</keyword>
<evidence type="ECO:0000259" key="15">
    <source>
        <dbReference type="PROSITE" id="PS50109"/>
    </source>
</evidence>
<dbReference type="EMBL" id="CAKLDM010000001">
    <property type="protein sequence ID" value="CAH0536407.1"/>
    <property type="molecule type" value="Genomic_DNA"/>
</dbReference>
<name>A0ABM8ZZN5_9VIBR</name>
<evidence type="ECO:0000256" key="12">
    <source>
        <dbReference type="ARBA" id="ARBA00023012"/>
    </source>
</evidence>
<evidence type="ECO:0000313" key="16">
    <source>
        <dbReference type="EMBL" id="CAH0536407.1"/>
    </source>
</evidence>
<keyword evidence="5" id="KW-0597">Phosphoprotein</keyword>
<keyword evidence="8" id="KW-0547">Nucleotide-binding</keyword>
<dbReference type="InterPro" id="IPR036890">
    <property type="entry name" value="HATPase_C_sf"/>
</dbReference>
<dbReference type="EC" id="2.7.13.3" evidence="3"/>
<dbReference type="SMART" id="SM00388">
    <property type="entry name" value="HisKA"/>
    <property type="match status" value="1"/>
</dbReference>
<sequence length="438" mass="50327">MKSPVTKPVFIKNTFTKAQITTTVIVILTYTYIIGWFTLQGFKEAHYQFLENEAQHFSKLYEKSPNTPLPHTANISGYLGWSSLPEWITSTISPPTDLTKVSLRRVRYVDGHVTHVFWPDKTVFLLSYPLGDGKTLFLTRIYNVPSDLSYFSDNRFVTLLLITWPIGLIIGLIMHLMARFFALKTLGLLAKLADWADSLKAEDINKPIPDFEFEEINRIARHQQSSFTKITQLIEKEKSFLRHASHELRTPIAIMRNNGELLEKLAEKDRKYAASIARVNRAALNMQHITETLLWLSSEDERQLEVGVVSMGSLIESLIEDNHYLLEDKVIQIQPNISTQELRIEIIPCQLIINNILRNAFQYTQKGIIKIDYSNQCLVIENNCESPNAQQLTSSDYGYGLGLQLVERIVSKMRWQYQHEPVEGGRKVTIHFPKNSTI</sequence>
<keyword evidence="12" id="KW-0902">Two-component regulatory system</keyword>
<dbReference type="Proteomes" id="UP000838748">
    <property type="component" value="Unassembled WGS sequence"/>
</dbReference>
<evidence type="ECO:0000256" key="3">
    <source>
        <dbReference type="ARBA" id="ARBA00012438"/>
    </source>
</evidence>
<evidence type="ECO:0000256" key="7">
    <source>
        <dbReference type="ARBA" id="ARBA00022692"/>
    </source>
</evidence>